<dbReference type="PANTHER" id="PTHR38681">
    <property type="entry name" value="RETROVIRUS-RELATED POL POLYPROTEIN FROM TRANSPOSON 412-LIKE PROTEIN-RELATED"/>
    <property type="match status" value="1"/>
</dbReference>
<organism evidence="3 4">
    <name type="scientific">Petrolisthes cinctipes</name>
    <name type="common">Flat porcelain crab</name>
    <dbReference type="NCBI Taxonomy" id="88211"/>
    <lineage>
        <taxon>Eukaryota</taxon>
        <taxon>Metazoa</taxon>
        <taxon>Ecdysozoa</taxon>
        <taxon>Arthropoda</taxon>
        <taxon>Crustacea</taxon>
        <taxon>Multicrustacea</taxon>
        <taxon>Malacostraca</taxon>
        <taxon>Eumalacostraca</taxon>
        <taxon>Eucarida</taxon>
        <taxon>Decapoda</taxon>
        <taxon>Pleocyemata</taxon>
        <taxon>Anomura</taxon>
        <taxon>Galatheoidea</taxon>
        <taxon>Porcellanidae</taxon>
        <taxon>Petrolisthes</taxon>
    </lineage>
</organism>
<keyword evidence="2" id="KW-0472">Membrane</keyword>
<accession>A0AAE1L107</accession>
<keyword evidence="4" id="KW-1185">Reference proteome</keyword>
<dbReference type="Proteomes" id="UP001286313">
    <property type="component" value="Unassembled WGS sequence"/>
</dbReference>
<comment type="caution">
    <text evidence="3">The sequence shown here is derived from an EMBL/GenBank/DDBJ whole genome shotgun (WGS) entry which is preliminary data.</text>
</comment>
<evidence type="ECO:0000256" key="1">
    <source>
        <dbReference type="SAM" id="MobiDB-lite"/>
    </source>
</evidence>
<evidence type="ECO:0000313" key="4">
    <source>
        <dbReference type="Proteomes" id="UP001286313"/>
    </source>
</evidence>
<keyword evidence="2" id="KW-1133">Transmembrane helix</keyword>
<feature type="region of interest" description="Disordered" evidence="1">
    <location>
        <begin position="257"/>
        <end position="280"/>
    </location>
</feature>
<evidence type="ECO:0000256" key="2">
    <source>
        <dbReference type="SAM" id="Phobius"/>
    </source>
</evidence>
<keyword evidence="2" id="KW-0812">Transmembrane</keyword>
<feature type="compositionally biased region" description="Pro residues" evidence="1">
    <location>
        <begin position="268"/>
        <end position="280"/>
    </location>
</feature>
<protein>
    <submittedName>
        <fullName evidence="3">Uncharacterized protein</fullName>
    </submittedName>
</protein>
<proteinExistence type="predicted"/>
<dbReference type="AlphaFoldDB" id="A0AAE1L107"/>
<evidence type="ECO:0000313" key="3">
    <source>
        <dbReference type="EMBL" id="KAK3891608.1"/>
    </source>
</evidence>
<dbReference type="EMBL" id="JAWQEG010000324">
    <property type="protein sequence ID" value="KAK3891608.1"/>
    <property type="molecule type" value="Genomic_DNA"/>
</dbReference>
<dbReference type="SUPFAM" id="SSF53850">
    <property type="entry name" value="Periplasmic binding protein-like II"/>
    <property type="match status" value="1"/>
</dbReference>
<gene>
    <name evidence="3" type="ORF">Pcinc_004496</name>
</gene>
<dbReference type="PANTHER" id="PTHR38681:SF1">
    <property type="entry name" value="RETROVIRUS-RELATED POL POLYPROTEIN FROM TRANSPOSON 412-LIKE PROTEIN"/>
    <property type="match status" value="1"/>
</dbReference>
<name>A0AAE1L107_PETCI</name>
<sequence length="280" mass="31266">MSIGPFGMSAVRAEAVDFSDPILIDYARILAGKGSPEVDPWGFMLPLTPVVWVAFFSSLLFLLSSVYLLVFFVWLKDSCQIIQLGDISFAYVRVLLQQAADKASEYPSYDLLAANGTSIATYGTRTLNLDLGLPEKIIWSFIVADVRHPILCLDFIYAQDLLVDSRYQQLHHRPTTCTIKVTPCEEIAPQITHTYVPPQLRTTEYVLVRHDANRAPLQRPYDGPFRVLDRTPKYITIDKNGRAGTVSIDRIKPAYTPVYPAASEQSPPQAPPEQPPPTPS</sequence>
<reference evidence="3" key="1">
    <citation type="submission" date="2023-10" db="EMBL/GenBank/DDBJ databases">
        <title>Genome assemblies of two species of porcelain crab, Petrolisthes cinctipes and Petrolisthes manimaculis (Anomura: Porcellanidae).</title>
        <authorList>
            <person name="Angst P."/>
        </authorList>
    </citation>
    <scope>NUCLEOTIDE SEQUENCE</scope>
    <source>
        <strain evidence="3">PB745_01</strain>
        <tissue evidence="3">Gill</tissue>
    </source>
</reference>
<feature type="transmembrane region" description="Helical" evidence="2">
    <location>
        <begin position="50"/>
        <end position="75"/>
    </location>
</feature>